<reference evidence="2" key="1">
    <citation type="journal article" date="2023" name="Mol. Phylogenet. Evol.">
        <title>Genome-scale phylogeny and comparative genomics of the fungal order Sordariales.</title>
        <authorList>
            <person name="Hensen N."/>
            <person name="Bonometti L."/>
            <person name="Westerberg I."/>
            <person name="Brannstrom I.O."/>
            <person name="Guillou S."/>
            <person name="Cros-Aarteil S."/>
            <person name="Calhoun S."/>
            <person name="Haridas S."/>
            <person name="Kuo A."/>
            <person name="Mondo S."/>
            <person name="Pangilinan J."/>
            <person name="Riley R."/>
            <person name="LaButti K."/>
            <person name="Andreopoulos B."/>
            <person name="Lipzen A."/>
            <person name="Chen C."/>
            <person name="Yan M."/>
            <person name="Daum C."/>
            <person name="Ng V."/>
            <person name="Clum A."/>
            <person name="Steindorff A."/>
            <person name="Ohm R.A."/>
            <person name="Martin F."/>
            <person name="Silar P."/>
            <person name="Natvig D.O."/>
            <person name="Lalanne C."/>
            <person name="Gautier V."/>
            <person name="Ament-Velasquez S.L."/>
            <person name="Kruys A."/>
            <person name="Hutchinson M.I."/>
            <person name="Powell A.J."/>
            <person name="Barry K."/>
            <person name="Miller A.N."/>
            <person name="Grigoriev I.V."/>
            <person name="Debuchy R."/>
            <person name="Gladieux P."/>
            <person name="Hiltunen Thoren M."/>
            <person name="Johannesson H."/>
        </authorList>
    </citation>
    <scope>NUCLEOTIDE SEQUENCE [LARGE SCALE GENOMIC DNA]</scope>
    <source>
        <strain evidence="2">CBS 340.73</strain>
    </source>
</reference>
<organism evidence="1 2">
    <name type="scientific">Diplogelasinospora grovesii</name>
    <dbReference type="NCBI Taxonomy" id="303347"/>
    <lineage>
        <taxon>Eukaryota</taxon>
        <taxon>Fungi</taxon>
        <taxon>Dikarya</taxon>
        <taxon>Ascomycota</taxon>
        <taxon>Pezizomycotina</taxon>
        <taxon>Sordariomycetes</taxon>
        <taxon>Sordariomycetidae</taxon>
        <taxon>Sordariales</taxon>
        <taxon>Diplogelasinosporaceae</taxon>
        <taxon>Diplogelasinospora</taxon>
    </lineage>
</organism>
<evidence type="ECO:0000313" key="2">
    <source>
        <dbReference type="Proteomes" id="UP001303473"/>
    </source>
</evidence>
<proteinExistence type="predicted"/>
<comment type="caution">
    <text evidence="1">The sequence shown here is derived from an EMBL/GenBank/DDBJ whole genome shotgun (WGS) entry which is preliminary data.</text>
</comment>
<sequence length="173" mass="20492">MDPHYFIRYILQMFRDTYSGHLIKLVLVKAMIIITSTSWHSKVDLLSRIEVKAIGMLHRHLTKLCFKGEGDDNLMLWSSSLLFVKIYMVDTRKFPRGQFEKWKFFDFHLENAYYDNGEYLSQREVHHTGRSHAGLHNLYLEFADSSATRLWINRVGSLHLGWFIKHITTQVDI</sequence>
<evidence type="ECO:0000313" key="1">
    <source>
        <dbReference type="EMBL" id="KAK3936549.1"/>
    </source>
</evidence>
<protein>
    <submittedName>
        <fullName evidence="1">Uncharacterized protein</fullName>
    </submittedName>
</protein>
<name>A0AAN6N029_9PEZI</name>
<gene>
    <name evidence="1" type="ORF">QBC46DRAFT_366834</name>
</gene>
<dbReference type="Proteomes" id="UP001303473">
    <property type="component" value="Unassembled WGS sequence"/>
</dbReference>
<dbReference type="AlphaFoldDB" id="A0AAN6N029"/>
<keyword evidence="2" id="KW-1185">Reference proteome</keyword>
<dbReference type="EMBL" id="MU853880">
    <property type="protein sequence ID" value="KAK3936549.1"/>
    <property type="molecule type" value="Genomic_DNA"/>
</dbReference>
<accession>A0AAN6N029</accession>